<dbReference type="AlphaFoldDB" id="A0A2P6S0M5"/>
<protein>
    <submittedName>
        <fullName evidence="2">Putative F-box domain, galactose oxidase/kelch, beta-propeller, F-box associated interaction</fullName>
    </submittedName>
</protein>
<dbReference type="SUPFAM" id="SSF81383">
    <property type="entry name" value="F-box domain"/>
    <property type="match status" value="1"/>
</dbReference>
<dbReference type="Gramene" id="PRQ52213">
    <property type="protein sequence ID" value="PRQ52213"/>
    <property type="gene ID" value="RchiOBHm_Chr2g0153011"/>
</dbReference>
<reference evidence="2 3" key="1">
    <citation type="journal article" date="2018" name="Nat. Genet.">
        <title>The Rosa genome provides new insights in the design of modern roses.</title>
        <authorList>
            <person name="Bendahmane M."/>
        </authorList>
    </citation>
    <scope>NUCLEOTIDE SEQUENCE [LARGE SCALE GENOMIC DNA]</scope>
    <source>
        <strain evidence="3">cv. Old Blush</strain>
    </source>
</reference>
<dbReference type="PANTHER" id="PTHR31672">
    <property type="entry name" value="BNACNNG10540D PROTEIN"/>
    <property type="match status" value="1"/>
</dbReference>
<comment type="caution">
    <text evidence="2">The sequence shown here is derived from an EMBL/GenBank/DDBJ whole genome shotgun (WGS) entry which is preliminary data.</text>
</comment>
<evidence type="ECO:0000259" key="1">
    <source>
        <dbReference type="SMART" id="SM00256"/>
    </source>
</evidence>
<dbReference type="SUPFAM" id="SSF50965">
    <property type="entry name" value="Galactose oxidase, central domain"/>
    <property type="match status" value="1"/>
</dbReference>
<dbReference type="Proteomes" id="UP000238479">
    <property type="component" value="Chromosome 2"/>
</dbReference>
<dbReference type="Pfam" id="PF00646">
    <property type="entry name" value="F-box"/>
    <property type="match status" value="1"/>
</dbReference>
<dbReference type="STRING" id="74649.A0A2P6S0M5"/>
<dbReference type="NCBIfam" id="TIGR01640">
    <property type="entry name" value="F_box_assoc_1"/>
    <property type="match status" value="1"/>
</dbReference>
<dbReference type="Gene3D" id="1.20.1280.50">
    <property type="match status" value="1"/>
</dbReference>
<dbReference type="InterPro" id="IPR001810">
    <property type="entry name" value="F-box_dom"/>
</dbReference>
<sequence length="375" mass="43262">MAEALVRQQQLVSLPKRPRHYDHDEDVNDIIVEILSRLPVKSLLRFRSVCKSWRALISDSYFVKKHLGHAVTDTSNRSRLLNLLYTSPRIVDLQGLEDHDHIRQRDAFEDDILDRSRILGSCNGLICLQATMFHGLYCDDIFLWNPSTRVAKKVPEHNFTKDSISIHGFGYDSTTDDYKLILGARNKVAKKTKIAIFTVKTGSWRTVQDFEFVHYLNGQGCFVNGALHWLDSMYKSTRIVSFDLAEEKCDTLCRIEYGPMFRMGIGTIRNCLCYYTYSNIRSMPMTIWVMNEYGINKPWTKLMNIPTNIIPYKISLRPKHVVENGEVLMILDGKDFVKYNPKENKYRTVFQAPTILHSAAVVVYLDTLVSPEFGS</sequence>
<evidence type="ECO:0000313" key="3">
    <source>
        <dbReference type="Proteomes" id="UP000238479"/>
    </source>
</evidence>
<dbReference type="SMART" id="SM00256">
    <property type="entry name" value="FBOX"/>
    <property type="match status" value="1"/>
</dbReference>
<gene>
    <name evidence="2" type="ORF">RchiOBHm_Chr2g0153011</name>
</gene>
<keyword evidence="3" id="KW-1185">Reference proteome</keyword>
<name>A0A2P6S0M5_ROSCH</name>
<dbReference type="InterPro" id="IPR050796">
    <property type="entry name" value="SCF_F-box_component"/>
</dbReference>
<proteinExistence type="predicted"/>
<dbReference type="EMBL" id="PDCK01000040">
    <property type="protein sequence ID" value="PRQ52213.1"/>
    <property type="molecule type" value="Genomic_DNA"/>
</dbReference>
<accession>A0A2P6S0M5</accession>
<dbReference type="Pfam" id="PF07734">
    <property type="entry name" value="FBA_1"/>
    <property type="match status" value="1"/>
</dbReference>
<dbReference type="InterPro" id="IPR006527">
    <property type="entry name" value="F-box-assoc_dom_typ1"/>
</dbReference>
<dbReference type="InterPro" id="IPR036047">
    <property type="entry name" value="F-box-like_dom_sf"/>
</dbReference>
<evidence type="ECO:0000313" key="2">
    <source>
        <dbReference type="EMBL" id="PRQ52213.1"/>
    </source>
</evidence>
<dbReference type="CDD" id="cd22157">
    <property type="entry name" value="F-box_AtFBW1-like"/>
    <property type="match status" value="1"/>
</dbReference>
<dbReference type="InterPro" id="IPR011043">
    <property type="entry name" value="Gal_Oxase/kelch_b-propeller"/>
</dbReference>
<feature type="domain" description="F-box" evidence="1">
    <location>
        <begin position="28"/>
        <end position="66"/>
    </location>
</feature>
<dbReference type="InterPro" id="IPR017451">
    <property type="entry name" value="F-box-assoc_interact_dom"/>
</dbReference>
<dbReference type="PANTHER" id="PTHR31672:SF13">
    <property type="entry name" value="F-BOX PROTEIN CPR30-LIKE"/>
    <property type="match status" value="1"/>
</dbReference>
<organism evidence="2 3">
    <name type="scientific">Rosa chinensis</name>
    <name type="common">China rose</name>
    <dbReference type="NCBI Taxonomy" id="74649"/>
    <lineage>
        <taxon>Eukaryota</taxon>
        <taxon>Viridiplantae</taxon>
        <taxon>Streptophyta</taxon>
        <taxon>Embryophyta</taxon>
        <taxon>Tracheophyta</taxon>
        <taxon>Spermatophyta</taxon>
        <taxon>Magnoliopsida</taxon>
        <taxon>eudicotyledons</taxon>
        <taxon>Gunneridae</taxon>
        <taxon>Pentapetalae</taxon>
        <taxon>rosids</taxon>
        <taxon>fabids</taxon>
        <taxon>Rosales</taxon>
        <taxon>Rosaceae</taxon>
        <taxon>Rosoideae</taxon>
        <taxon>Rosoideae incertae sedis</taxon>
        <taxon>Rosa</taxon>
    </lineage>
</organism>
<dbReference type="OMA" id="HESTNRH"/>